<evidence type="ECO:0000256" key="10">
    <source>
        <dbReference type="PIRNR" id="PIRNR003097"/>
    </source>
</evidence>
<comment type="similarity">
    <text evidence="2 10">Belongs to the ABC-4 integral membrane protein family. FtsX subfamily.</text>
</comment>
<dbReference type="PANTHER" id="PTHR47755">
    <property type="entry name" value="CELL DIVISION PROTEIN FTSX"/>
    <property type="match status" value="1"/>
</dbReference>
<evidence type="ECO:0000256" key="11">
    <source>
        <dbReference type="SAM" id="Phobius"/>
    </source>
</evidence>
<reference evidence="14 15" key="1">
    <citation type="submission" date="2023-07" db="EMBL/GenBank/DDBJ databases">
        <title>Genomic Encyclopedia of Type Strains, Phase IV (KMG-IV): sequencing the most valuable type-strain genomes for metagenomic binning, comparative biology and taxonomic classification.</title>
        <authorList>
            <person name="Goeker M."/>
        </authorList>
    </citation>
    <scope>NUCLEOTIDE SEQUENCE [LARGE SCALE GENOMIC DNA]</scope>
    <source>
        <strain evidence="14 15">DSM 25924</strain>
    </source>
</reference>
<feature type="transmembrane region" description="Helical" evidence="11">
    <location>
        <begin position="181"/>
        <end position="205"/>
    </location>
</feature>
<feature type="domain" description="ABC3 transporter permease C-terminal" evidence="12">
    <location>
        <begin position="184"/>
        <end position="302"/>
    </location>
</feature>
<feature type="transmembrane region" description="Helical" evidence="11">
    <location>
        <begin position="235"/>
        <end position="255"/>
    </location>
</feature>
<sequence length="306" mass="33935">MMKVKECMVMIINSLSRHFKEGAKNLIRNGWMSFAAFSAVVVTLAIVGVSLLVALNVQQMSKYVANQLEVSAYLQQNLSNAEGQKIEMQVENIPGVKSVVLETKQQGLKQLETELGPQYGDLLKGLGTNPLPVTLIVKADNPRDTLQVANNLKTIPQIASVNDGAEYVRPLFRVLDIVRNIGAVLLLAMFLTAVFLISNTIRIAIFSRRREIEIMRLVGATNGFIRMPFLVESTLIGVFGGAVPAVALDFLYQYLYQISGGYFYGIHFPLISVNWFVIKVTVALLVLGFVLGFWGGFMSVRKFLRI</sequence>
<evidence type="ECO:0000256" key="2">
    <source>
        <dbReference type="ARBA" id="ARBA00007379"/>
    </source>
</evidence>
<keyword evidence="9 10" id="KW-0131">Cell cycle</keyword>
<dbReference type="Gene3D" id="3.30.70.3040">
    <property type="match status" value="1"/>
</dbReference>
<evidence type="ECO:0000313" key="15">
    <source>
        <dbReference type="Proteomes" id="UP001229209"/>
    </source>
</evidence>
<keyword evidence="4 10" id="KW-1003">Cell membrane</keyword>
<evidence type="ECO:0000256" key="6">
    <source>
        <dbReference type="ARBA" id="ARBA00022692"/>
    </source>
</evidence>
<dbReference type="InterPro" id="IPR040690">
    <property type="entry name" value="FtsX_ECD"/>
</dbReference>
<evidence type="ECO:0000259" key="12">
    <source>
        <dbReference type="Pfam" id="PF02687"/>
    </source>
</evidence>
<keyword evidence="7 11" id="KW-1133">Transmembrane helix</keyword>
<keyword evidence="6 11" id="KW-0812">Transmembrane</keyword>
<evidence type="ECO:0000259" key="13">
    <source>
        <dbReference type="Pfam" id="PF18075"/>
    </source>
</evidence>
<name>A0ABT9LY69_9BACL</name>
<dbReference type="Proteomes" id="UP001229209">
    <property type="component" value="Unassembled WGS sequence"/>
</dbReference>
<evidence type="ECO:0000256" key="7">
    <source>
        <dbReference type="ARBA" id="ARBA00022989"/>
    </source>
</evidence>
<keyword evidence="15" id="KW-1185">Reference proteome</keyword>
<organism evidence="14 15">
    <name type="scientific">Alicyclobacillus tolerans</name>
    <dbReference type="NCBI Taxonomy" id="90970"/>
    <lineage>
        <taxon>Bacteria</taxon>
        <taxon>Bacillati</taxon>
        <taxon>Bacillota</taxon>
        <taxon>Bacilli</taxon>
        <taxon>Bacillales</taxon>
        <taxon>Alicyclobacillaceae</taxon>
        <taxon>Alicyclobacillus</taxon>
    </lineage>
</organism>
<dbReference type="InterPro" id="IPR058204">
    <property type="entry name" value="FtsX_firmicutes-type"/>
</dbReference>
<dbReference type="InterPro" id="IPR004513">
    <property type="entry name" value="FtsX"/>
</dbReference>
<evidence type="ECO:0000256" key="5">
    <source>
        <dbReference type="ARBA" id="ARBA00022618"/>
    </source>
</evidence>
<feature type="domain" description="FtsX extracellular" evidence="13">
    <location>
        <begin position="68"/>
        <end position="161"/>
    </location>
</feature>
<keyword evidence="8 10" id="KW-0472">Membrane</keyword>
<feature type="transmembrane region" description="Helical" evidence="11">
    <location>
        <begin position="275"/>
        <end position="297"/>
    </location>
</feature>
<dbReference type="PIRSF" id="PIRSF003097">
    <property type="entry name" value="FtsX"/>
    <property type="match status" value="1"/>
</dbReference>
<comment type="function">
    <text evidence="10">Part of the ABC transporter FtsEX involved in asymmetric cellular division facilitating the initiation of sporulation.</text>
</comment>
<dbReference type="Pfam" id="PF18075">
    <property type="entry name" value="FtsX_ECD"/>
    <property type="match status" value="1"/>
</dbReference>
<gene>
    <name evidence="14" type="ORF">J2S04_002175</name>
</gene>
<evidence type="ECO:0000256" key="4">
    <source>
        <dbReference type="ARBA" id="ARBA00022475"/>
    </source>
</evidence>
<dbReference type="EMBL" id="JAURUO010000011">
    <property type="protein sequence ID" value="MDP9729206.1"/>
    <property type="molecule type" value="Genomic_DNA"/>
</dbReference>
<evidence type="ECO:0000313" key="14">
    <source>
        <dbReference type="EMBL" id="MDP9729206.1"/>
    </source>
</evidence>
<proteinExistence type="inferred from homology"/>
<feature type="transmembrane region" description="Helical" evidence="11">
    <location>
        <begin position="34"/>
        <end position="55"/>
    </location>
</feature>
<dbReference type="GO" id="GO:0051301">
    <property type="term" value="P:cell division"/>
    <property type="evidence" value="ECO:0007669"/>
    <property type="project" value="UniProtKB-KW"/>
</dbReference>
<dbReference type="NCBIfam" id="NF038347">
    <property type="entry name" value="FtsX_Gpos"/>
    <property type="match status" value="1"/>
</dbReference>
<accession>A0ABT9LY69</accession>
<comment type="subcellular location">
    <subcellularLocation>
        <location evidence="1">Cell membrane</location>
        <topology evidence="1">Multi-pass membrane protein</topology>
    </subcellularLocation>
</comment>
<protein>
    <recommendedName>
        <fullName evidence="3 10">Cell division protein FtsX</fullName>
    </recommendedName>
</protein>
<dbReference type="PANTHER" id="PTHR47755:SF1">
    <property type="entry name" value="CELL DIVISION PROTEIN FTSX"/>
    <property type="match status" value="1"/>
</dbReference>
<comment type="caution">
    <text evidence="14">The sequence shown here is derived from an EMBL/GenBank/DDBJ whole genome shotgun (WGS) entry which is preliminary data.</text>
</comment>
<evidence type="ECO:0000256" key="3">
    <source>
        <dbReference type="ARBA" id="ARBA00021907"/>
    </source>
</evidence>
<dbReference type="Pfam" id="PF02687">
    <property type="entry name" value="FtsX"/>
    <property type="match status" value="1"/>
</dbReference>
<evidence type="ECO:0000256" key="9">
    <source>
        <dbReference type="ARBA" id="ARBA00023306"/>
    </source>
</evidence>
<evidence type="ECO:0000256" key="1">
    <source>
        <dbReference type="ARBA" id="ARBA00004651"/>
    </source>
</evidence>
<evidence type="ECO:0000256" key="8">
    <source>
        <dbReference type="ARBA" id="ARBA00023136"/>
    </source>
</evidence>
<dbReference type="InterPro" id="IPR003838">
    <property type="entry name" value="ABC3_permease_C"/>
</dbReference>
<keyword evidence="5 10" id="KW-0132">Cell division</keyword>